<dbReference type="AlphaFoldDB" id="A0AAU7V3K4"/>
<name>A0AAU7V3K4_9NOCA</name>
<organism evidence="2">
    <name type="scientific">Rhodococcus sp. D-6</name>
    <dbReference type="NCBI Taxonomy" id="1387842"/>
    <lineage>
        <taxon>Bacteria</taxon>
        <taxon>Bacillati</taxon>
        <taxon>Actinomycetota</taxon>
        <taxon>Actinomycetes</taxon>
        <taxon>Mycobacteriales</taxon>
        <taxon>Nocardiaceae</taxon>
        <taxon>Rhodococcus</taxon>
    </lineage>
</organism>
<dbReference type="EMBL" id="CP132970">
    <property type="protein sequence ID" value="XBW05857.1"/>
    <property type="molecule type" value="Genomic_DNA"/>
</dbReference>
<feature type="region of interest" description="Disordered" evidence="1">
    <location>
        <begin position="1"/>
        <end position="20"/>
    </location>
</feature>
<dbReference type="KEGG" id="rhox:RBB84_08070"/>
<sequence length="90" mass="9352">MGPSAARRSSTSRTRAPSSPWFCLRCSSSAHSRSSTAAASGLAVGMGRSNARASTTTACVDVALQQEAPQSKKRVPTSMPSRTVAQLIRA</sequence>
<accession>A0AAU7V3K4</accession>
<evidence type="ECO:0000313" key="2">
    <source>
        <dbReference type="EMBL" id="XBW05857.1"/>
    </source>
</evidence>
<proteinExistence type="predicted"/>
<evidence type="ECO:0000256" key="1">
    <source>
        <dbReference type="SAM" id="MobiDB-lite"/>
    </source>
</evidence>
<feature type="region of interest" description="Disordered" evidence="1">
    <location>
        <begin position="67"/>
        <end position="90"/>
    </location>
</feature>
<reference evidence="2" key="1">
    <citation type="submission" date="2023-08" db="EMBL/GenBank/DDBJ databases">
        <title>The novel hydrolase IpcH responsible for the initial isoprocarb degradation step in Rhodococcus sp. D-6.</title>
        <authorList>
            <person name="Zhu Q."/>
        </authorList>
    </citation>
    <scope>NUCLEOTIDE SEQUENCE</scope>
    <source>
        <strain evidence="2">D-6</strain>
    </source>
</reference>
<dbReference type="RefSeq" id="WP_350247357.1">
    <property type="nucleotide sequence ID" value="NZ_CP132970.1"/>
</dbReference>
<protein>
    <submittedName>
        <fullName evidence="2">Uncharacterized protein</fullName>
    </submittedName>
</protein>
<gene>
    <name evidence="2" type="ORF">RBB84_08070</name>
</gene>